<keyword evidence="3" id="KW-1185">Reference proteome</keyword>
<dbReference type="Proteomes" id="UP000250266">
    <property type="component" value="Unassembled WGS sequence"/>
</dbReference>
<feature type="compositionally biased region" description="Polar residues" evidence="1">
    <location>
        <begin position="236"/>
        <end position="247"/>
    </location>
</feature>
<dbReference type="PANTHER" id="PTHR42354">
    <property type="entry name" value="C2H2-TYPE DOMAIN-CONTAINING PROTEIN"/>
    <property type="match status" value="1"/>
</dbReference>
<evidence type="ECO:0000256" key="1">
    <source>
        <dbReference type="SAM" id="MobiDB-lite"/>
    </source>
</evidence>
<dbReference type="AlphaFoldDB" id="A0A8E2E1K5"/>
<dbReference type="OrthoDB" id="5309037at2759"/>
<evidence type="ECO:0000313" key="3">
    <source>
        <dbReference type="Proteomes" id="UP000250266"/>
    </source>
</evidence>
<feature type="region of interest" description="Disordered" evidence="1">
    <location>
        <begin position="183"/>
        <end position="247"/>
    </location>
</feature>
<feature type="compositionally biased region" description="Low complexity" evidence="1">
    <location>
        <begin position="192"/>
        <end position="228"/>
    </location>
</feature>
<dbReference type="PANTHER" id="PTHR42354:SF1">
    <property type="entry name" value="C2H2-TYPE DOMAIN-CONTAINING PROTEIN"/>
    <property type="match status" value="1"/>
</dbReference>
<gene>
    <name evidence="2" type="ORF">K432DRAFT_337299</name>
</gene>
<protein>
    <recommendedName>
        <fullName evidence="4">C2H2-type domain-containing protein</fullName>
    </recommendedName>
</protein>
<evidence type="ECO:0008006" key="4">
    <source>
        <dbReference type="Google" id="ProtNLM"/>
    </source>
</evidence>
<reference evidence="2 3" key="1">
    <citation type="journal article" date="2016" name="Nat. Commun.">
        <title>Ectomycorrhizal ecology is imprinted in the genome of the dominant symbiotic fungus Cenococcum geophilum.</title>
        <authorList>
            <consortium name="DOE Joint Genome Institute"/>
            <person name="Peter M."/>
            <person name="Kohler A."/>
            <person name="Ohm R.A."/>
            <person name="Kuo A."/>
            <person name="Krutzmann J."/>
            <person name="Morin E."/>
            <person name="Arend M."/>
            <person name="Barry K.W."/>
            <person name="Binder M."/>
            <person name="Choi C."/>
            <person name="Clum A."/>
            <person name="Copeland A."/>
            <person name="Grisel N."/>
            <person name="Haridas S."/>
            <person name="Kipfer T."/>
            <person name="LaButti K."/>
            <person name="Lindquist E."/>
            <person name="Lipzen A."/>
            <person name="Maire R."/>
            <person name="Meier B."/>
            <person name="Mihaltcheva S."/>
            <person name="Molinier V."/>
            <person name="Murat C."/>
            <person name="Poggeler S."/>
            <person name="Quandt C.A."/>
            <person name="Sperisen C."/>
            <person name="Tritt A."/>
            <person name="Tisserant E."/>
            <person name="Crous P.W."/>
            <person name="Henrissat B."/>
            <person name="Nehls U."/>
            <person name="Egli S."/>
            <person name="Spatafora J.W."/>
            <person name="Grigoriev I.V."/>
            <person name="Martin F.M."/>
        </authorList>
    </citation>
    <scope>NUCLEOTIDE SEQUENCE [LARGE SCALE GENOMIC DNA]</scope>
    <source>
        <strain evidence="2 3">CBS 459.81</strain>
    </source>
</reference>
<organism evidence="2 3">
    <name type="scientific">Lepidopterella palustris CBS 459.81</name>
    <dbReference type="NCBI Taxonomy" id="1314670"/>
    <lineage>
        <taxon>Eukaryota</taxon>
        <taxon>Fungi</taxon>
        <taxon>Dikarya</taxon>
        <taxon>Ascomycota</taxon>
        <taxon>Pezizomycotina</taxon>
        <taxon>Dothideomycetes</taxon>
        <taxon>Pleosporomycetidae</taxon>
        <taxon>Mytilinidiales</taxon>
        <taxon>Argynnaceae</taxon>
        <taxon>Lepidopterella</taxon>
    </lineage>
</organism>
<proteinExistence type="predicted"/>
<dbReference type="EMBL" id="KV745308">
    <property type="protein sequence ID" value="OCK75508.1"/>
    <property type="molecule type" value="Genomic_DNA"/>
</dbReference>
<evidence type="ECO:0000313" key="2">
    <source>
        <dbReference type="EMBL" id="OCK75508.1"/>
    </source>
</evidence>
<name>A0A8E2E1K5_9PEZI</name>
<accession>A0A8E2E1K5</accession>
<sequence>MGRAGTMRSLKGSPKSGNVIESLVHTLMDCLTATLDLYKTLRVKEKKDHEDIKRLKGYPGSCRRSYYDSDDTDSSGEESIIADKTALYREFERGLDELGPRFAVGDVITQTELQAQLIILQSVLISTFLYGPTSSHPISHHLSTILTASRTASTTAINALAAQHHRMLAVLSLARPLVLPPSPQSPFRGTLPPTSNITSSASASTAPIATKRSSPPTSNSTHHTPSRPLATRSDTESTSLSRPTPIDSNNAPHSLYCLYALDLQNHPSQPLSPFYFPSPTSSSTITTTSSTPTFTCPHCTRTLNLTPNHTWELHKDDGRRVFLLGNRFVVKCHQSGPGAGYSCVLCSREGSVDTVCGDVRALVQHVWKEHSAGELVKERDVVEIEGR</sequence>